<dbReference type="GeneID" id="3855100"/>
<evidence type="ECO:0000313" key="2">
    <source>
        <dbReference type="EMBL" id="RAP02568.1"/>
    </source>
</evidence>
<evidence type="ECO:0000313" key="3">
    <source>
        <dbReference type="Proteomes" id="UP000248557"/>
    </source>
</evidence>
<name>A0A328Q7T7_9EURY</name>
<dbReference type="Pfam" id="PF09889">
    <property type="entry name" value="DUF2116"/>
    <property type="match status" value="1"/>
</dbReference>
<comment type="caution">
    <text evidence="2">The sequence shown here is derived from an EMBL/GenBank/DDBJ whole genome shotgun (WGS) entry which is preliminary data.</text>
</comment>
<dbReference type="OMA" id="HCLNCGI"/>
<dbReference type="EMBL" id="NGJK01000082">
    <property type="protein sequence ID" value="RAP02568.1"/>
    <property type="molecule type" value="Genomic_DNA"/>
</dbReference>
<gene>
    <name evidence="2" type="ORF">CA615_06775</name>
</gene>
<evidence type="ECO:0008006" key="4">
    <source>
        <dbReference type="Google" id="ProtNLM"/>
    </source>
</evidence>
<keyword evidence="1" id="KW-0472">Membrane</keyword>
<reference evidence="2 3" key="1">
    <citation type="submission" date="2017-05" db="EMBL/GenBank/DDBJ databases">
        <title>Host range expansion of the Methanosphaera genus to humans and monogastric animals involves recent and extensive reduction in genome content.</title>
        <authorList>
            <person name="Hoedt E.C."/>
            <person name="Volmer J.G."/>
            <person name="Parks D.H."/>
            <person name="Rosewarne C.P."/>
            <person name="Denman S.E."/>
            <person name="Mcsweeney C.S."/>
            <person name="O Cuiv P."/>
            <person name="Hugenholtz P."/>
            <person name="Tyson G.W."/>
            <person name="Morrison M."/>
        </authorList>
    </citation>
    <scope>NUCLEOTIDE SEQUENCE [LARGE SCALE GENOMIC DNA]</scope>
    <source>
        <strain evidence="2 3">PA5</strain>
    </source>
</reference>
<dbReference type="InterPro" id="IPR019216">
    <property type="entry name" value="DUF2116_treble_clef"/>
</dbReference>
<dbReference type="RefSeq" id="WP_011406937.1">
    <property type="nucleotide sequence ID" value="NZ_CAUHHK010000042.1"/>
</dbReference>
<keyword evidence="1" id="KW-1133">Transmembrane helix</keyword>
<dbReference type="PIRSF" id="PIRSF004990">
    <property type="entry name" value="UCP004990"/>
    <property type="match status" value="1"/>
</dbReference>
<organism evidence="2 3">
    <name type="scientific">Methanosphaera stadtmanae</name>
    <dbReference type="NCBI Taxonomy" id="2317"/>
    <lineage>
        <taxon>Archaea</taxon>
        <taxon>Methanobacteriati</taxon>
        <taxon>Methanobacteriota</taxon>
        <taxon>Methanomada group</taxon>
        <taxon>Methanobacteria</taxon>
        <taxon>Methanobacteriales</taxon>
        <taxon>Methanobacteriaceae</taxon>
        <taxon>Methanosphaera</taxon>
    </lineage>
</organism>
<dbReference type="AlphaFoldDB" id="A0A328Q7T7"/>
<accession>A0A328Q7T7</accession>
<dbReference type="Proteomes" id="UP000248557">
    <property type="component" value="Unassembled WGS sequence"/>
</dbReference>
<proteinExistence type="predicted"/>
<keyword evidence="1" id="KW-0812">Transmembrane</keyword>
<protein>
    <recommendedName>
        <fullName evidence="4">DUF2116 family Zn-ribbon domain-containing protein</fullName>
    </recommendedName>
</protein>
<feature type="transmembrane region" description="Helical" evidence="1">
    <location>
        <begin position="44"/>
        <end position="62"/>
    </location>
</feature>
<sequence>MVVEAHRHCAICGKPIPLTESFCSDKCQEQYQLKQKQVAKQRKILFGIVIVFVLIYVVMVFLKPF</sequence>
<evidence type="ECO:0000256" key="1">
    <source>
        <dbReference type="SAM" id="Phobius"/>
    </source>
</evidence>